<accession>A0A2T0FK11</accession>
<dbReference type="Proteomes" id="UP000238350">
    <property type="component" value="Unassembled WGS sequence"/>
</dbReference>
<name>A0A2T0FK11_9ASCO</name>
<dbReference type="GeneID" id="36516673"/>
<keyword evidence="3" id="KW-1185">Reference proteome</keyword>
<dbReference type="RefSeq" id="XP_024665250.1">
    <property type="nucleotide sequence ID" value="XM_024809482.1"/>
</dbReference>
<comment type="caution">
    <text evidence="2">The sequence shown here is derived from an EMBL/GenBank/DDBJ whole genome shotgun (WGS) entry which is preliminary data.</text>
</comment>
<proteinExistence type="predicted"/>
<gene>
    <name evidence="2" type="ORF">B9G98_02925</name>
</gene>
<feature type="coiled-coil region" evidence="1">
    <location>
        <begin position="265"/>
        <end position="292"/>
    </location>
</feature>
<dbReference type="OrthoDB" id="21643at2759"/>
<evidence type="ECO:0000256" key="1">
    <source>
        <dbReference type="SAM" id="Coils"/>
    </source>
</evidence>
<dbReference type="STRING" id="45607.A0A2T0FK11"/>
<evidence type="ECO:0000313" key="3">
    <source>
        <dbReference type="Proteomes" id="UP000238350"/>
    </source>
</evidence>
<reference evidence="2 3" key="1">
    <citation type="submission" date="2017-04" db="EMBL/GenBank/DDBJ databases">
        <title>Genome sequencing of [Candida] sorbophila.</title>
        <authorList>
            <person name="Ahn J.O."/>
        </authorList>
    </citation>
    <scope>NUCLEOTIDE SEQUENCE [LARGE SCALE GENOMIC DNA]</scope>
    <source>
        <strain evidence="2 3">DS02</strain>
    </source>
</reference>
<evidence type="ECO:0000313" key="2">
    <source>
        <dbReference type="EMBL" id="PRT55305.1"/>
    </source>
</evidence>
<dbReference type="EMBL" id="NDIQ01000021">
    <property type="protein sequence ID" value="PRT55305.1"/>
    <property type="molecule type" value="Genomic_DNA"/>
</dbReference>
<organism evidence="2 3">
    <name type="scientific">Wickerhamiella sorbophila</name>
    <dbReference type="NCBI Taxonomy" id="45607"/>
    <lineage>
        <taxon>Eukaryota</taxon>
        <taxon>Fungi</taxon>
        <taxon>Dikarya</taxon>
        <taxon>Ascomycota</taxon>
        <taxon>Saccharomycotina</taxon>
        <taxon>Dipodascomycetes</taxon>
        <taxon>Dipodascales</taxon>
        <taxon>Trichomonascaceae</taxon>
        <taxon>Wickerhamiella</taxon>
    </lineage>
</organism>
<keyword evidence="1" id="KW-0175">Coiled coil</keyword>
<dbReference type="AlphaFoldDB" id="A0A2T0FK11"/>
<protein>
    <submittedName>
        <fullName evidence="2">60S ribosome subunit biogenesis protein NOP8</fullName>
    </submittedName>
</protein>
<sequence length="386" mass="44216">MRIHIGQISEALAQDIGALEARLEKFGNLKSSIELRQKPCLDTYYGFVDIDLDQKHYGALRSGLNGMTFRQSKLTVQQARPDYKEVLEERNQKPAPGPNAEQLKRIRSKPYEIDVYPGRHRTAPRTSTKPTTFRVTLPGMDHPIKPRQKKIRLWGYEKRNLDSLVYEFVDGEWKDLLGNSVEIAGADEQQRNAKLAEQVQTTGVLSDSEFEEFVSKTTKLPDDENWYENDGIEIVSRENNTFVYNPLDASGDEGDEWPITQPTEEGAMEDALEATQEQLKENENTTEALRSVLSVSQPFTLFGGEAEQVEAEPMAVEPVAKKGKFGLFFAHSDSPFLRSQSQASKLFGSFDHEAWDKLFWEKRGEWNRALRRRRKEVARQMRKRAN</sequence>